<keyword evidence="1" id="KW-1133">Transmembrane helix</keyword>
<organism evidence="2">
    <name type="scientific">Neisseria gonorrhoeae</name>
    <dbReference type="NCBI Taxonomy" id="485"/>
    <lineage>
        <taxon>Bacteria</taxon>
        <taxon>Pseudomonadati</taxon>
        <taxon>Pseudomonadota</taxon>
        <taxon>Betaproteobacteria</taxon>
        <taxon>Neisseriales</taxon>
        <taxon>Neisseriaceae</taxon>
        <taxon>Neisseria</taxon>
    </lineage>
</organism>
<evidence type="ECO:0000313" key="2">
    <source>
        <dbReference type="EMBL" id="SUA23735.1"/>
    </source>
</evidence>
<keyword evidence="1" id="KW-0472">Membrane</keyword>
<keyword evidence="1" id="KW-0812">Transmembrane</keyword>
<feature type="transmembrane region" description="Helical" evidence="1">
    <location>
        <begin position="46"/>
        <end position="65"/>
    </location>
</feature>
<reference evidence="2" key="1">
    <citation type="submission" date="2018-06" db="EMBL/GenBank/DDBJ databases">
        <authorList>
            <consortium name="Pathogen Informatics"/>
            <person name="Doyle S."/>
        </authorList>
    </citation>
    <scope>NUCLEOTIDE SEQUENCE [LARGE SCALE GENOMIC DNA]</scope>
    <source>
        <strain evidence="2">NCTC11421</strain>
    </source>
</reference>
<evidence type="ECO:0000256" key="1">
    <source>
        <dbReference type="SAM" id="Phobius"/>
    </source>
</evidence>
<sequence length="71" mass="7750">MGFPEGYSEKILIKALIAGYGIGGTSRRNTGNPMMNAAFPIKTGRIALYFLQVTGLFLPVLRICTWKISKG</sequence>
<name>A0A378VZL5_NEIGO</name>
<accession>A0A378VZL5</accession>
<protein>
    <submittedName>
        <fullName evidence="2">Uncharacterized protein</fullName>
    </submittedName>
</protein>
<dbReference type="AlphaFoldDB" id="A0A378VZL5"/>
<dbReference type="EMBL" id="UGRI01000001">
    <property type="protein sequence ID" value="SUA23735.1"/>
    <property type="molecule type" value="Genomic_DNA"/>
</dbReference>
<gene>
    <name evidence="2" type="ORF">NCTC11421_01725</name>
</gene>
<proteinExistence type="predicted"/>